<feature type="domain" description="Endonuclease GajA/Old nuclease/RecF-like AAA" evidence="1">
    <location>
        <begin position="1"/>
        <end position="375"/>
    </location>
</feature>
<dbReference type="Proteomes" id="UP000299794">
    <property type="component" value="Unassembled WGS sequence"/>
</dbReference>
<reference evidence="3" key="1">
    <citation type="submission" date="2019-02" db="EMBL/GenBank/DDBJ databases">
        <title>Draft genome sequence of Planktothrix agardhii NIES-905.</title>
        <authorList>
            <person name="Yamaguchi H."/>
            <person name="Suzuki S."/>
            <person name="Kawachi M."/>
        </authorList>
    </citation>
    <scope>NUCLEOTIDE SEQUENCE [LARGE SCALE GENOMIC DNA]</scope>
    <source>
        <strain evidence="3">CCAP 1459/11A</strain>
    </source>
</reference>
<evidence type="ECO:0000313" key="2">
    <source>
        <dbReference type="EMBL" id="GDZ94740.1"/>
    </source>
</evidence>
<dbReference type="RefSeq" id="WP_141294789.1">
    <property type="nucleotide sequence ID" value="NZ_BJCD01000047.1"/>
</dbReference>
<dbReference type="Gene3D" id="3.40.50.300">
    <property type="entry name" value="P-loop containing nucleotide triphosphate hydrolases"/>
    <property type="match status" value="1"/>
</dbReference>
<sequence>MYISKFQICNYKSFKDSTLLEFKPGINIIIGQNNVGKTAFLEALELNFSDHPHKNIRKLQPQKKRQFSPFTNLSTVDFTFSFDKSDIYSLVETSNIYISSDGNFEKSLSSLKEWIKNPNMKNFYMNNYNPNTKNSEYKFPSIVETDIPKNINIFLYDKNIDNRNMKKYSINEVRKIILDKENNINIHDVGIKSRHFVSLREEKTFLNLFKSRIYRFESERFHIGSCSIGTNSKLEPNASNLAEVINQLQGRGNRNIYQKFNYYINIIFPDIKSVSAELNPKTSTKDDEYEILVWSPEADQEDIKDFALPLSQCGTGVSQVLAILYVVITTSESQVIIIDEPQSFLHPSAAKKLIEILKEFPQHQYFIATHSPQIITAANPATIVQLSYIDGETKAQIIDAKQTAQLRSLLDELGVSLSDVFGADNILWVEGPTEEKCFPLILDKLTDIKLRGTQILAVQNTGDLEGKHADLVFDIYDKLSGGNTLFPAAIGFILDEEGRTQQKKDDLKRRSKKNGNKLEFLTRKLYENYLLEPEAIAHVINQEDCSRDQPIYENEIQSWLDVNKNQFIKETSEDADWLKVVDGANLLKKLFSEKTDNKVSFIKTKHSYELTEWLLKNKSDSLQEIANLLIKILNP</sequence>
<comment type="caution">
    <text evidence="2">The sequence shown here is derived from an EMBL/GenBank/DDBJ whole genome shotgun (WGS) entry which is preliminary data.</text>
</comment>
<organism evidence="2 3">
    <name type="scientific">Planktothrix agardhii CCAP 1459/11A</name>
    <dbReference type="NCBI Taxonomy" id="282420"/>
    <lineage>
        <taxon>Bacteria</taxon>
        <taxon>Bacillati</taxon>
        <taxon>Cyanobacteriota</taxon>
        <taxon>Cyanophyceae</taxon>
        <taxon>Oscillatoriophycideae</taxon>
        <taxon>Oscillatoriales</taxon>
        <taxon>Microcoleaceae</taxon>
        <taxon>Planktothrix</taxon>
    </lineage>
</organism>
<dbReference type="InterPro" id="IPR027417">
    <property type="entry name" value="P-loop_NTPase"/>
</dbReference>
<dbReference type="EMBL" id="BJCD01000047">
    <property type="protein sequence ID" value="GDZ94740.1"/>
    <property type="molecule type" value="Genomic_DNA"/>
</dbReference>
<dbReference type="Pfam" id="PF13175">
    <property type="entry name" value="AAA_15"/>
    <property type="match status" value="1"/>
</dbReference>
<proteinExistence type="predicted"/>
<dbReference type="AlphaFoldDB" id="A0A4P5ZF56"/>
<dbReference type="PANTHER" id="PTHR43581">
    <property type="entry name" value="ATP/GTP PHOSPHATASE"/>
    <property type="match status" value="1"/>
</dbReference>
<dbReference type="InterPro" id="IPR041685">
    <property type="entry name" value="AAA_GajA/Old/RecF-like"/>
</dbReference>
<name>A0A4P5ZF56_PLAAG</name>
<accession>A0A4P5ZF56</accession>
<evidence type="ECO:0000313" key="3">
    <source>
        <dbReference type="Proteomes" id="UP000299794"/>
    </source>
</evidence>
<dbReference type="InterPro" id="IPR051396">
    <property type="entry name" value="Bact_Antivir_Def_Nuclease"/>
</dbReference>
<protein>
    <submittedName>
        <fullName evidence="2">ATPase-like protein</fullName>
    </submittedName>
</protein>
<dbReference type="SUPFAM" id="SSF52540">
    <property type="entry name" value="P-loop containing nucleoside triphosphate hydrolases"/>
    <property type="match status" value="1"/>
</dbReference>
<evidence type="ECO:0000259" key="1">
    <source>
        <dbReference type="Pfam" id="PF13175"/>
    </source>
</evidence>
<dbReference type="PANTHER" id="PTHR43581:SF4">
    <property type="entry name" value="ATP_GTP PHOSPHATASE"/>
    <property type="match status" value="1"/>
</dbReference>
<gene>
    <name evidence="2" type="ORF">PA905_26960</name>
</gene>